<protein>
    <submittedName>
        <fullName evidence="1">Uncharacterized protein</fullName>
    </submittedName>
</protein>
<dbReference type="EMBL" id="OZ019905">
    <property type="protein sequence ID" value="CAK9200478.1"/>
    <property type="molecule type" value="Genomic_DNA"/>
</dbReference>
<proteinExistence type="predicted"/>
<evidence type="ECO:0000313" key="2">
    <source>
        <dbReference type="Proteomes" id="UP001497512"/>
    </source>
</evidence>
<organism evidence="1 2">
    <name type="scientific">Sphagnum troendelagicum</name>
    <dbReference type="NCBI Taxonomy" id="128251"/>
    <lineage>
        <taxon>Eukaryota</taxon>
        <taxon>Viridiplantae</taxon>
        <taxon>Streptophyta</taxon>
        <taxon>Embryophyta</taxon>
        <taxon>Bryophyta</taxon>
        <taxon>Sphagnophytina</taxon>
        <taxon>Sphagnopsida</taxon>
        <taxon>Sphagnales</taxon>
        <taxon>Sphagnaceae</taxon>
        <taxon>Sphagnum</taxon>
    </lineage>
</organism>
<evidence type="ECO:0000313" key="1">
    <source>
        <dbReference type="EMBL" id="CAK9200478.1"/>
    </source>
</evidence>
<dbReference type="Proteomes" id="UP001497512">
    <property type="component" value="Chromosome 13"/>
</dbReference>
<name>A0ABP0TNI2_9BRYO</name>
<accession>A0ABP0TNI2</accession>
<sequence length="66" mass="7240">MKKPMAAAAAWFKKLSNIPGATSWARKWPAKTIVGKATMKKPRSKMAAAAVRLRLQQSPNDAFGNR</sequence>
<keyword evidence="2" id="KW-1185">Reference proteome</keyword>
<reference evidence="1" key="1">
    <citation type="submission" date="2024-02" db="EMBL/GenBank/DDBJ databases">
        <authorList>
            <consortium name="ELIXIR-Norway"/>
            <consortium name="Elixir Norway"/>
        </authorList>
    </citation>
    <scope>NUCLEOTIDE SEQUENCE</scope>
</reference>
<gene>
    <name evidence="1" type="ORF">CSSPTR1EN2_LOCUS5427</name>
</gene>